<dbReference type="PANTHER" id="PTHR21310">
    <property type="entry name" value="AMINOGLYCOSIDE PHOSPHOTRANSFERASE-RELATED-RELATED"/>
    <property type="match status" value="1"/>
</dbReference>
<accession>A0A9P8CNL4</accession>
<dbReference type="CDD" id="cd05120">
    <property type="entry name" value="APH_ChoK_like"/>
    <property type="match status" value="1"/>
</dbReference>
<gene>
    <name evidence="2" type="ORF">F5Z01DRAFT_156393</name>
</gene>
<dbReference type="PANTHER" id="PTHR21310:SF55">
    <property type="entry name" value="AMINOGLYCOSIDE PHOSPHOTRANSFERASE DOMAIN-CONTAINING PROTEIN"/>
    <property type="match status" value="1"/>
</dbReference>
<organism evidence="2 3">
    <name type="scientific">Emericellopsis atlantica</name>
    <dbReference type="NCBI Taxonomy" id="2614577"/>
    <lineage>
        <taxon>Eukaryota</taxon>
        <taxon>Fungi</taxon>
        <taxon>Dikarya</taxon>
        <taxon>Ascomycota</taxon>
        <taxon>Pezizomycotina</taxon>
        <taxon>Sordariomycetes</taxon>
        <taxon>Hypocreomycetidae</taxon>
        <taxon>Hypocreales</taxon>
        <taxon>Bionectriaceae</taxon>
        <taxon>Emericellopsis</taxon>
    </lineage>
</organism>
<reference evidence="2" key="1">
    <citation type="journal article" date="2021" name="IMA Fungus">
        <title>Genomic characterization of three marine fungi, including Emericellopsis atlantica sp. nov. with signatures of a generalist lifestyle and marine biomass degradation.</title>
        <authorList>
            <person name="Hagestad O.C."/>
            <person name="Hou L."/>
            <person name="Andersen J.H."/>
            <person name="Hansen E.H."/>
            <person name="Altermark B."/>
            <person name="Li C."/>
            <person name="Kuhnert E."/>
            <person name="Cox R.J."/>
            <person name="Crous P.W."/>
            <person name="Spatafora J.W."/>
            <person name="Lail K."/>
            <person name="Amirebrahimi M."/>
            <person name="Lipzen A."/>
            <person name="Pangilinan J."/>
            <person name="Andreopoulos W."/>
            <person name="Hayes R.D."/>
            <person name="Ng V."/>
            <person name="Grigoriev I.V."/>
            <person name="Jackson S.A."/>
            <person name="Sutton T.D.S."/>
            <person name="Dobson A.D.W."/>
            <person name="Rama T."/>
        </authorList>
    </citation>
    <scope>NUCLEOTIDE SEQUENCE</scope>
    <source>
        <strain evidence="2">TS7</strain>
    </source>
</reference>
<dbReference type="RefSeq" id="XP_046117124.1">
    <property type="nucleotide sequence ID" value="XM_046257766.1"/>
</dbReference>
<dbReference type="GeneID" id="70288669"/>
<proteinExistence type="predicted"/>
<evidence type="ECO:0000259" key="1">
    <source>
        <dbReference type="Pfam" id="PF01636"/>
    </source>
</evidence>
<keyword evidence="2" id="KW-0418">Kinase</keyword>
<dbReference type="SUPFAM" id="SSF56112">
    <property type="entry name" value="Protein kinase-like (PK-like)"/>
    <property type="match status" value="1"/>
</dbReference>
<dbReference type="Gene3D" id="3.90.1200.10">
    <property type="match status" value="1"/>
</dbReference>
<dbReference type="OrthoDB" id="8300194at2759"/>
<dbReference type="Gene3D" id="3.30.200.150">
    <property type="match status" value="1"/>
</dbReference>
<protein>
    <submittedName>
        <fullName evidence="2">Kinase-like domain-containing protein</fullName>
    </submittedName>
</protein>
<dbReference type="InterPro" id="IPR011009">
    <property type="entry name" value="Kinase-like_dom_sf"/>
</dbReference>
<keyword evidence="3" id="KW-1185">Reference proteome</keyword>
<keyword evidence="2" id="KW-0808">Transferase</keyword>
<evidence type="ECO:0000313" key="3">
    <source>
        <dbReference type="Proteomes" id="UP000887229"/>
    </source>
</evidence>
<dbReference type="Pfam" id="PF01636">
    <property type="entry name" value="APH"/>
    <property type="match status" value="1"/>
</dbReference>
<dbReference type="InterPro" id="IPR051678">
    <property type="entry name" value="AGP_Transferase"/>
</dbReference>
<feature type="domain" description="Aminoglycoside phosphotransferase" evidence="1">
    <location>
        <begin position="55"/>
        <end position="252"/>
    </location>
</feature>
<comment type="caution">
    <text evidence="2">The sequence shown here is derived from an EMBL/GenBank/DDBJ whole genome shotgun (WGS) entry which is preliminary data.</text>
</comment>
<dbReference type="AlphaFoldDB" id="A0A9P8CNL4"/>
<dbReference type="Proteomes" id="UP000887229">
    <property type="component" value="Unassembled WGS sequence"/>
</dbReference>
<evidence type="ECO:0000313" key="2">
    <source>
        <dbReference type="EMBL" id="KAG9253200.1"/>
    </source>
</evidence>
<sequence length="274" mass="31476">MASPTTPPPPPPPGRAIRTLILLLIKIRGNRLIRKLLKKQTGPFYIKARQGGSMTEANTIHFVANHTSIPVPKIYYAFVHKGTAYIIMRRIKGQMAASEWALRSDESQTKILEQLRGMITELRSIPPPEGTKIGSIDGGPFWDCRLPRKYYWGPFATTREFHLALSDNSPWHAKCPNFPDLGELFAFYQQAEESQLVLTHGDLSSLNILVDGDTVVGIVDWETAGWFPPYWEYTTAKYVNPYNPFWEEPVDRFITPMPREWKMETIRRKYFGDF</sequence>
<dbReference type="GO" id="GO:0016301">
    <property type="term" value="F:kinase activity"/>
    <property type="evidence" value="ECO:0007669"/>
    <property type="project" value="UniProtKB-KW"/>
</dbReference>
<dbReference type="EMBL" id="MU251258">
    <property type="protein sequence ID" value="KAG9253200.1"/>
    <property type="molecule type" value="Genomic_DNA"/>
</dbReference>
<name>A0A9P8CNL4_9HYPO</name>
<dbReference type="InterPro" id="IPR002575">
    <property type="entry name" value="Aminoglycoside_PTrfase"/>
</dbReference>